<proteinExistence type="predicted"/>
<reference evidence="2" key="1">
    <citation type="journal article" date="2019" name="Int. J. Syst. Evol. Microbiol.">
        <title>The Global Catalogue of Microorganisms (GCM) 10K type strain sequencing project: providing services to taxonomists for standard genome sequencing and annotation.</title>
        <authorList>
            <consortium name="The Broad Institute Genomics Platform"/>
            <consortium name="The Broad Institute Genome Sequencing Center for Infectious Disease"/>
            <person name="Wu L."/>
            <person name="Ma J."/>
        </authorList>
    </citation>
    <scope>NUCLEOTIDE SEQUENCE [LARGE SCALE GENOMIC DNA]</scope>
    <source>
        <strain evidence="2">CGMCC 4.7367</strain>
    </source>
</reference>
<dbReference type="EMBL" id="BNAR01000003">
    <property type="protein sequence ID" value="GHH37316.1"/>
    <property type="molecule type" value="Genomic_DNA"/>
</dbReference>
<comment type="caution">
    <text evidence="1">The sequence shown here is derived from an EMBL/GenBank/DDBJ whole genome shotgun (WGS) entry which is preliminary data.</text>
</comment>
<accession>A0ABQ3MDG1</accession>
<protein>
    <submittedName>
        <fullName evidence="1">Uncharacterized protein</fullName>
    </submittedName>
</protein>
<evidence type="ECO:0000313" key="1">
    <source>
        <dbReference type="EMBL" id="GHH37316.1"/>
    </source>
</evidence>
<evidence type="ECO:0000313" key="2">
    <source>
        <dbReference type="Proteomes" id="UP000605568"/>
    </source>
</evidence>
<name>A0ABQ3MDG1_9PSEU</name>
<gene>
    <name evidence="1" type="ORF">GCM10017774_25840</name>
</gene>
<dbReference type="Proteomes" id="UP000605568">
    <property type="component" value="Unassembled WGS sequence"/>
</dbReference>
<organism evidence="1 2">
    <name type="scientific">Lentzea cavernae</name>
    <dbReference type="NCBI Taxonomy" id="2020703"/>
    <lineage>
        <taxon>Bacteria</taxon>
        <taxon>Bacillati</taxon>
        <taxon>Actinomycetota</taxon>
        <taxon>Actinomycetes</taxon>
        <taxon>Pseudonocardiales</taxon>
        <taxon>Pseudonocardiaceae</taxon>
        <taxon>Lentzea</taxon>
    </lineage>
</organism>
<sequence>MRSVMRGLVKRGQRRIHFNDEGDRQRKEVLAHICALGVRSHVWTCKHNNDAVARSACLFDMIPRLVELDVSRLVLESCQHQDAADRRVLASGIRKFGGTFTYEHLRPVEDPLLWISDAIAWSYGAGGEWRRRTVDLIEEVSAAESP</sequence>
<keyword evidence="2" id="KW-1185">Reference proteome</keyword>